<comment type="caution">
    <text evidence="11">The sequence shown here is derived from an EMBL/GenBank/DDBJ whole genome shotgun (WGS) entry which is preliminary data.</text>
</comment>
<dbReference type="PANTHER" id="PTHR30349">
    <property type="entry name" value="PHAGE INTEGRASE-RELATED"/>
    <property type="match status" value="1"/>
</dbReference>
<dbReference type="SUPFAM" id="SSF56349">
    <property type="entry name" value="DNA breaking-rejoining enzymes"/>
    <property type="match status" value="1"/>
</dbReference>
<evidence type="ECO:0000313" key="11">
    <source>
        <dbReference type="EMBL" id="KAA6343570.1"/>
    </source>
</evidence>
<dbReference type="GO" id="GO:0003677">
    <property type="term" value="F:DNA binding"/>
    <property type="evidence" value="ECO:0007669"/>
    <property type="project" value="UniProtKB-KW"/>
</dbReference>
<dbReference type="EMBL" id="SNRY01000263">
    <property type="protein sequence ID" value="KAA6343570.1"/>
    <property type="molecule type" value="Genomic_DNA"/>
</dbReference>
<dbReference type="GO" id="GO:0007059">
    <property type="term" value="P:chromosome segregation"/>
    <property type="evidence" value="ECO:0007669"/>
    <property type="project" value="UniProtKB-KW"/>
</dbReference>
<keyword evidence="7" id="KW-0233">DNA recombination</keyword>
<keyword evidence="4" id="KW-0159">Chromosome partition</keyword>
<dbReference type="InterPro" id="IPR010998">
    <property type="entry name" value="Integrase_recombinase_N"/>
</dbReference>
<keyword evidence="6" id="KW-0238">DNA-binding</keyword>
<dbReference type="InterPro" id="IPR050090">
    <property type="entry name" value="Tyrosine_recombinase_XerCD"/>
</dbReference>
<dbReference type="PROSITE" id="PS51900">
    <property type="entry name" value="CB"/>
    <property type="match status" value="1"/>
</dbReference>
<name>A0A5J4SE01_9ZZZZ</name>
<accession>A0A5J4SE01</accession>
<evidence type="ECO:0000256" key="4">
    <source>
        <dbReference type="ARBA" id="ARBA00022829"/>
    </source>
</evidence>
<evidence type="ECO:0000256" key="5">
    <source>
        <dbReference type="ARBA" id="ARBA00022908"/>
    </source>
</evidence>
<keyword evidence="3" id="KW-0132">Cell division</keyword>
<dbReference type="Pfam" id="PF00589">
    <property type="entry name" value="Phage_integrase"/>
    <property type="match status" value="1"/>
</dbReference>
<sequence length="295" mass="34408">MLVKAFLDYLRYERNYSERTITIYGTDVTQFRNFVAERNIFDLTEIKPEGEIVREWIVSLMESGYATTSVNGKLSSLRSFYRYLLKQGKVTINPLWRITAPKSKKLLPIFLKESEMNRLLDETDFGEGYMACRNRLIIEVFYVTGMRLFELISLHDSDIDFAASFIRVNGKRNKQRIIPFGDELKKEMLEYIDIRNEALLSNKPEAFFVRKNGEQLSRSIVGRIVRQSLSKVVTLKKKSPHVLRHTFATTMLNNEAELSVIKELLGHSSLTTTEIYTHMTFEKLKKIYKQAHPRA</sequence>
<dbReference type="GO" id="GO:0051301">
    <property type="term" value="P:cell division"/>
    <property type="evidence" value="ECO:0007669"/>
    <property type="project" value="UniProtKB-KW"/>
</dbReference>
<evidence type="ECO:0000259" key="10">
    <source>
        <dbReference type="PROSITE" id="PS51900"/>
    </source>
</evidence>
<dbReference type="GO" id="GO:0005737">
    <property type="term" value="C:cytoplasm"/>
    <property type="evidence" value="ECO:0007669"/>
    <property type="project" value="UniProtKB-SubCell"/>
</dbReference>
<evidence type="ECO:0000256" key="2">
    <source>
        <dbReference type="ARBA" id="ARBA00022490"/>
    </source>
</evidence>
<dbReference type="AlphaFoldDB" id="A0A5J4SE01"/>
<dbReference type="PANTHER" id="PTHR30349:SF77">
    <property type="entry name" value="TYROSINE RECOMBINASE XERC"/>
    <property type="match status" value="1"/>
</dbReference>
<dbReference type="InterPro" id="IPR013762">
    <property type="entry name" value="Integrase-like_cat_sf"/>
</dbReference>
<dbReference type="InterPro" id="IPR004107">
    <property type="entry name" value="Integrase_SAM-like_N"/>
</dbReference>
<dbReference type="Pfam" id="PF02899">
    <property type="entry name" value="Phage_int_SAM_1"/>
    <property type="match status" value="1"/>
</dbReference>
<keyword evidence="2" id="KW-0963">Cytoplasm</keyword>
<gene>
    <name evidence="11" type="ORF">EZS27_008739</name>
</gene>
<dbReference type="GO" id="GO:0006310">
    <property type="term" value="P:DNA recombination"/>
    <property type="evidence" value="ECO:0007669"/>
    <property type="project" value="UniProtKB-KW"/>
</dbReference>
<keyword evidence="8" id="KW-0131">Cell cycle</keyword>
<dbReference type="InterPro" id="IPR002104">
    <property type="entry name" value="Integrase_catalytic"/>
</dbReference>
<evidence type="ECO:0000256" key="3">
    <source>
        <dbReference type="ARBA" id="ARBA00022618"/>
    </source>
</evidence>
<evidence type="ECO:0000256" key="7">
    <source>
        <dbReference type="ARBA" id="ARBA00023172"/>
    </source>
</evidence>
<dbReference type="InterPro" id="IPR044068">
    <property type="entry name" value="CB"/>
</dbReference>
<evidence type="ECO:0000259" key="9">
    <source>
        <dbReference type="PROSITE" id="PS51898"/>
    </source>
</evidence>
<feature type="domain" description="Core-binding (CB)" evidence="10">
    <location>
        <begin position="1"/>
        <end position="85"/>
    </location>
</feature>
<organism evidence="11">
    <name type="scientific">termite gut metagenome</name>
    <dbReference type="NCBI Taxonomy" id="433724"/>
    <lineage>
        <taxon>unclassified sequences</taxon>
        <taxon>metagenomes</taxon>
        <taxon>organismal metagenomes</taxon>
    </lineage>
</organism>
<reference evidence="11" key="1">
    <citation type="submission" date="2019-03" db="EMBL/GenBank/DDBJ databases">
        <title>Single cell metagenomics reveals metabolic interactions within the superorganism composed of flagellate Streblomastix strix and complex community of Bacteroidetes bacteria on its surface.</title>
        <authorList>
            <person name="Treitli S.C."/>
            <person name="Kolisko M."/>
            <person name="Husnik F."/>
            <person name="Keeling P."/>
            <person name="Hampl V."/>
        </authorList>
    </citation>
    <scope>NUCLEOTIDE SEQUENCE</scope>
    <source>
        <strain evidence="11">STM</strain>
    </source>
</reference>
<dbReference type="PROSITE" id="PS51898">
    <property type="entry name" value="TYR_RECOMBINASE"/>
    <property type="match status" value="1"/>
</dbReference>
<evidence type="ECO:0000256" key="1">
    <source>
        <dbReference type="ARBA" id="ARBA00004496"/>
    </source>
</evidence>
<evidence type="ECO:0000256" key="6">
    <source>
        <dbReference type="ARBA" id="ARBA00023125"/>
    </source>
</evidence>
<feature type="domain" description="Tyr recombinase" evidence="9">
    <location>
        <begin position="105"/>
        <end position="289"/>
    </location>
</feature>
<dbReference type="Gene3D" id="1.10.150.130">
    <property type="match status" value="1"/>
</dbReference>
<comment type="subcellular location">
    <subcellularLocation>
        <location evidence="1">Cytoplasm</location>
    </subcellularLocation>
</comment>
<dbReference type="InterPro" id="IPR011010">
    <property type="entry name" value="DNA_brk_join_enz"/>
</dbReference>
<evidence type="ECO:0000256" key="8">
    <source>
        <dbReference type="ARBA" id="ARBA00023306"/>
    </source>
</evidence>
<keyword evidence="5" id="KW-0229">DNA integration</keyword>
<dbReference type="Gene3D" id="1.10.443.10">
    <property type="entry name" value="Intergrase catalytic core"/>
    <property type="match status" value="1"/>
</dbReference>
<proteinExistence type="predicted"/>
<dbReference type="GO" id="GO:0015074">
    <property type="term" value="P:DNA integration"/>
    <property type="evidence" value="ECO:0007669"/>
    <property type="project" value="UniProtKB-KW"/>
</dbReference>
<protein>
    <submittedName>
        <fullName evidence="11">Tyrosine recombinase XerC</fullName>
    </submittedName>
</protein>